<protein>
    <recommendedName>
        <fullName evidence="3">Response regulatory domain-containing protein</fullName>
    </recommendedName>
</protein>
<gene>
    <name evidence="1" type="ORF">COX64_03130</name>
</gene>
<sequence>MARYIILEDEPSFKTKITAAMDEAGHQRLGEFYNVDEAGAFLSELAQQDEMHTAKDVILLCDATVFDRNVVVGGKSVKDAGVAVATHARGVIPGIYVIGIGSNDESWSDFHAGKSKLYILESVKRHVASLSAGGVEMER</sequence>
<evidence type="ECO:0000313" key="2">
    <source>
        <dbReference type="Proteomes" id="UP000228952"/>
    </source>
</evidence>
<proteinExistence type="predicted"/>
<reference evidence="2" key="1">
    <citation type="submission" date="2017-09" db="EMBL/GenBank/DDBJ databases">
        <title>Depth-based differentiation of microbial function through sediment-hosted aquifers and enrichment of novel symbionts in the deep terrestrial subsurface.</title>
        <authorList>
            <person name="Probst A.J."/>
            <person name="Ladd B."/>
            <person name="Jarett J.K."/>
            <person name="Geller-Mcgrath D.E."/>
            <person name="Sieber C.M.K."/>
            <person name="Emerson J.B."/>
            <person name="Anantharaman K."/>
            <person name="Thomas B.C."/>
            <person name="Malmstrom R."/>
            <person name="Stieglmeier M."/>
            <person name="Klingl A."/>
            <person name="Woyke T."/>
            <person name="Ryan C.M."/>
            <person name="Banfield J.F."/>
        </authorList>
    </citation>
    <scope>NUCLEOTIDE SEQUENCE [LARGE SCALE GENOMIC DNA]</scope>
</reference>
<comment type="caution">
    <text evidence="1">The sequence shown here is derived from an EMBL/GenBank/DDBJ whole genome shotgun (WGS) entry which is preliminary data.</text>
</comment>
<evidence type="ECO:0000313" key="1">
    <source>
        <dbReference type="EMBL" id="PJA13672.1"/>
    </source>
</evidence>
<evidence type="ECO:0008006" key="3">
    <source>
        <dbReference type="Google" id="ProtNLM"/>
    </source>
</evidence>
<dbReference type="AlphaFoldDB" id="A0A2M7W1R3"/>
<dbReference type="Proteomes" id="UP000228952">
    <property type="component" value="Unassembled WGS sequence"/>
</dbReference>
<name>A0A2M7W1R3_9BACT</name>
<organism evidence="1 2">
    <name type="scientific">Candidatus Dojkabacteria bacterium CG_4_10_14_0_2_um_filter_Dojkabacteria_WS6_41_15</name>
    <dbReference type="NCBI Taxonomy" id="2014249"/>
    <lineage>
        <taxon>Bacteria</taxon>
        <taxon>Candidatus Dojkabacteria</taxon>
    </lineage>
</organism>
<accession>A0A2M7W1R3</accession>
<dbReference type="EMBL" id="PFQB01000078">
    <property type="protein sequence ID" value="PJA13672.1"/>
    <property type="molecule type" value="Genomic_DNA"/>
</dbReference>